<dbReference type="HOGENOM" id="CLU_046029_0_0_1"/>
<gene>
    <name evidence="2" type="ORF">NECHADRAFT_82309</name>
</gene>
<dbReference type="CDD" id="cd02440">
    <property type="entry name" value="AdoMet_MTases"/>
    <property type="match status" value="1"/>
</dbReference>
<reference evidence="2 3" key="1">
    <citation type="journal article" date="2009" name="PLoS Genet.">
        <title>The genome of Nectria haematococca: contribution of supernumerary chromosomes to gene expansion.</title>
        <authorList>
            <person name="Coleman J.J."/>
            <person name="Rounsley S.D."/>
            <person name="Rodriguez-Carres M."/>
            <person name="Kuo A."/>
            <person name="Wasmann C.C."/>
            <person name="Grimwood J."/>
            <person name="Schmutz J."/>
            <person name="Taga M."/>
            <person name="White G.J."/>
            <person name="Zhou S."/>
            <person name="Schwartz D.C."/>
            <person name="Freitag M."/>
            <person name="Ma L.J."/>
            <person name="Danchin E.G."/>
            <person name="Henrissat B."/>
            <person name="Coutinho P.M."/>
            <person name="Nelson D.R."/>
            <person name="Straney D."/>
            <person name="Napoli C.A."/>
            <person name="Barker B.M."/>
            <person name="Gribskov M."/>
            <person name="Rep M."/>
            <person name="Kroken S."/>
            <person name="Molnar I."/>
            <person name="Rensing C."/>
            <person name="Kennell J.C."/>
            <person name="Zamora J."/>
            <person name="Farman M.L."/>
            <person name="Selker E.U."/>
            <person name="Salamov A."/>
            <person name="Shapiro H."/>
            <person name="Pangilinan J."/>
            <person name="Lindquist E."/>
            <person name="Lamers C."/>
            <person name="Grigoriev I.V."/>
            <person name="Geiser D.M."/>
            <person name="Covert S.F."/>
            <person name="Temporini E."/>
            <person name="Vanetten H.D."/>
        </authorList>
    </citation>
    <scope>NUCLEOTIDE SEQUENCE [LARGE SCALE GENOMIC DNA]</scope>
    <source>
        <strain evidence="3">ATCC MYA-4622 / CBS 123669 / FGSC 9596 / NRRL 45880 / 77-13-4</strain>
    </source>
</reference>
<dbReference type="RefSeq" id="XP_003040327.1">
    <property type="nucleotide sequence ID" value="XM_003040281.1"/>
</dbReference>
<feature type="domain" description="Methyltransferase" evidence="1">
    <location>
        <begin position="57"/>
        <end position="163"/>
    </location>
</feature>
<dbReference type="Pfam" id="PF13649">
    <property type="entry name" value="Methyltransf_25"/>
    <property type="match status" value="1"/>
</dbReference>
<dbReference type="InParanoid" id="C7ZMY4"/>
<sequence>MTVATPAHNAGSIRFTPIVLVIYDLYVIRVSAPLIWRCSVQKHLRPLFSKNFSPRHVDIGVGNGYFPIRALKDLGRKAKDQHLTLVDLSQASLSAAKQGILSRHPDIDIRTVHADAGAPLPASLQNEKFGSASLSLIMHHMPGPTLSKSKAIRNAKSLLADDGVLSGSTILGKVWEKTEKGYQVKAEQKVGRVATFALGFYNKRGIFDNYEEDPRVFEQVLKEEFEEVETRIVDTTVRSDCWFPPCPLYLDSSCFE</sequence>
<dbReference type="EMBL" id="GG698960">
    <property type="protein sequence ID" value="EEU34614.1"/>
    <property type="molecule type" value="Genomic_DNA"/>
</dbReference>
<dbReference type="OrthoDB" id="10061782at2759"/>
<dbReference type="eggNOG" id="ENOG502SJSY">
    <property type="taxonomic scope" value="Eukaryota"/>
</dbReference>
<accession>C7ZMY4</accession>
<dbReference type="AlphaFoldDB" id="C7ZMY4"/>
<keyword evidence="3" id="KW-1185">Reference proteome</keyword>
<dbReference type="SUPFAM" id="SSF53335">
    <property type="entry name" value="S-adenosyl-L-methionine-dependent methyltransferases"/>
    <property type="match status" value="1"/>
</dbReference>
<dbReference type="KEGG" id="nhe:NECHADRAFT_82309"/>
<dbReference type="InterPro" id="IPR041698">
    <property type="entry name" value="Methyltransf_25"/>
</dbReference>
<proteinExistence type="predicted"/>
<dbReference type="VEuPathDB" id="FungiDB:NECHADRAFT_82309"/>
<name>C7ZMY4_FUSV7</name>
<evidence type="ECO:0000313" key="2">
    <source>
        <dbReference type="EMBL" id="EEU34614.1"/>
    </source>
</evidence>
<dbReference type="OMA" id="VETWVIG"/>
<dbReference type="Proteomes" id="UP000005206">
    <property type="component" value="Chromosome 7"/>
</dbReference>
<evidence type="ECO:0000259" key="1">
    <source>
        <dbReference type="Pfam" id="PF13649"/>
    </source>
</evidence>
<evidence type="ECO:0000313" key="3">
    <source>
        <dbReference type="Proteomes" id="UP000005206"/>
    </source>
</evidence>
<protein>
    <recommendedName>
        <fullName evidence="1">Methyltransferase domain-containing protein</fullName>
    </recommendedName>
</protein>
<dbReference type="Gene3D" id="3.40.50.150">
    <property type="entry name" value="Vaccinia Virus protein VP39"/>
    <property type="match status" value="1"/>
</dbReference>
<organism evidence="2 3">
    <name type="scientific">Fusarium vanettenii (strain ATCC MYA-4622 / CBS 123669 / FGSC 9596 / NRRL 45880 / 77-13-4)</name>
    <name type="common">Fusarium solani subsp. pisi</name>
    <dbReference type="NCBI Taxonomy" id="660122"/>
    <lineage>
        <taxon>Eukaryota</taxon>
        <taxon>Fungi</taxon>
        <taxon>Dikarya</taxon>
        <taxon>Ascomycota</taxon>
        <taxon>Pezizomycotina</taxon>
        <taxon>Sordariomycetes</taxon>
        <taxon>Hypocreomycetidae</taxon>
        <taxon>Hypocreales</taxon>
        <taxon>Nectriaceae</taxon>
        <taxon>Fusarium</taxon>
        <taxon>Fusarium solani species complex</taxon>
        <taxon>Fusarium vanettenii</taxon>
    </lineage>
</organism>
<dbReference type="GeneID" id="9678757"/>
<dbReference type="InterPro" id="IPR029063">
    <property type="entry name" value="SAM-dependent_MTases_sf"/>
</dbReference>